<evidence type="ECO:0000256" key="1">
    <source>
        <dbReference type="SAM" id="Phobius"/>
    </source>
</evidence>
<keyword evidence="1" id="KW-1133">Transmembrane helix</keyword>
<name>X6M944_RETFI</name>
<proteinExistence type="predicted"/>
<keyword evidence="1" id="KW-0812">Transmembrane</keyword>
<dbReference type="AlphaFoldDB" id="X6M944"/>
<gene>
    <name evidence="2" type="ORF">RFI_26991</name>
</gene>
<sequence>MSDIIDEKKEKGNQEIDRQESEVHLSRMFSQPNREVKKESEVIVWFRHCWAVMYKRFWWTLRDGRAMFFTIVLPCLLAILTFTIQALTVSVHNPKLVLDVNQWYLFIHSFVFVIVQTDRFCCCCCLC</sequence>
<dbReference type="EMBL" id="ASPP01023498">
    <property type="protein sequence ID" value="ETO10384.1"/>
    <property type="molecule type" value="Genomic_DNA"/>
</dbReference>
<dbReference type="Proteomes" id="UP000023152">
    <property type="component" value="Unassembled WGS sequence"/>
</dbReference>
<organism evidence="2 3">
    <name type="scientific">Reticulomyxa filosa</name>
    <dbReference type="NCBI Taxonomy" id="46433"/>
    <lineage>
        <taxon>Eukaryota</taxon>
        <taxon>Sar</taxon>
        <taxon>Rhizaria</taxon>
        <taxon>Retaria</taxon>
        <taxon>Foraminifera</taxon>
        <taxon>Monothalamids</taxon>
        <taxon>Reticulomyxidae</taxon>
        <taxon>Reticulomyxa</taxon>
    </lineage>
</organism>
<accession>X6M944</accession>
<feature type="transmembrane region" description="Helical" evidence="1">
    <location>
        <begin position="103"/>
        <end position="126"/>
    </location>
</feature>
<evidence type="ECO:0000313" key="3">
    <source>
        <dbReference type="Proteomes" id="UP000023152"/>
    </source>
</evidence>
<keyword evidence="1" id="KW-0472">Membrane</keyword>
<evidence type="ECO:0008006" key="4">
    <source>
        <dbReference type="Google" id="ProtNLM"/>
    </source>
</evidence>
<comment type="caution">
    <text evidence="2">The sequence shown here is derived from an EMBL/GenBank/DDBJ whole genome shotgun (WGS) entry which is preliminary data.</text>
</comment>
<keyword evidence="3" id="KW-1185">Reference proteome</keyword>
<reference evidence="2 3" key="1">
    <citation type="journal article" date="2013" name="Curr. Biol.">
        <title>The Genome of the Foraminiferan Reticulomyxa filosa.</title>
        <authorList>
            <person name="Glockner G."/>
            <person name="Hulsmann N."/>
            <person name="Schleicher M."/>
            <person name="Noegel A.A."/>
            <person name="Eichinger L."/>
            <person name="Gallinger C."/>
            <person name="Pawlowski J."/>
            <person name="Sierra R."/>
            <person name="Euteneuer U."/>
            <person name="Pillet L."/>
            <person name="Moustafa A."/>
            <person name="Platzer M."/>
            <person name="Groth M."/>
            <person name="Szafranski K."/>
            <person name="Schliwa M."/>
        </authorList>
    </citation>
    <scope>NUCLEOTIDE SEQUENCE [LARGE SCALE GENOMIC DNA]</scope>
</reference>
<feature type="transmembrane region" description="Helical" evidence="1">
    <location>
        <begin position="66"/>
        <end position="91"/>
    </location>
</feature>
<evidence type="ECO:0000313" key="2">
    <source>
        <dbReference type="EMBL" id="ETO10384.1"/>
    </source>
</evidence>
<protein>
    <recommendedName>
        <fullName evidence="4">ABC-2 type transporter domain-containing protein</fullName>
    </recommendedName>
</protein>